<comment type="catalytic activity">
    <reaction evidence="9">
        <text>cytidine(32) in tRNA(Thr) + S-adenosyl-L-methionine = N(3)-methylcytidine(32) in tRNA(Thr) + S-adenosyl-L-homocysteine + H(+)</text>
        <dbReference type="Rhea" id="RHEA:50960"/>
        <dbReference type="Rhea" id="RHEA-COMP:12850"/>
        <dbReference type="Rhea" id="RHEA-COMP:12852"/>
        <dbReference type="ChEBI" id="CHEBI:15378"/>
        <dbReference type="ChEBI" id="CHEBI:57856"/>
        <dbReference type="ChEBI" id="CHEBI:59789"/>
        <dbReference type="ChEBI" id="CHEBI:74894"/>
        <dbReference type="ChEBI" id="CHEBI:82748"/>
    </reaction>
    <physiologicalReaction direction="left-to-right" evidence="9">
        <dbReference type="Rhea" id="RHEA:50961"/>
    </physiologicalReaction>
</comment>
<evidence type="ECO:0000256" key="10">
    <source>
        <dbReference type="SAM" id="MobiDB-lite"/>
    </source>
</evidence>
<name>A0ABN9L7Z6_9NEOB</name>
<keyword evidence="5" id="KW-0808">Transferase</keyword>
<keyword evidence="3" id="KW-0963">Cytoplasm</keyword>
<evidence type="ECO:0000256" key="4">
    <source>
        <dbReference type="ARBA" id="ARBA00022603"/>
    </source>
</evidence>
<protein>
    <recommendedName>
        <fullName evidence="11">Methyltransferase type 12 domain-containing protein</fullName>
    </recommendedName>
</protein>
<evidence type="ECO:0000256" key="9">
    <source>
        <dbReference type="ARBA" id="ARBA00049374"/>
    </source>
</evidence>
<comment type="caution">
    <text evidence="12">The sequence shown here is derived from an EMBL/GenBank/DDBJ whole genome shotgun (WGS) entry which is preliminary data.</text>
</comment>
<proteinExistence type="inferred from homology"/>
<evidence type="ECO:0000256" key="2">
    <source>
        <dbReference type="ARBA" id="ARBA00009725"/>
    </source>
</evidence>
<evidence type="ECO:0000313" key="13">
    <source>
        <dbReference type="Proteomes" id="UP001176940"/>
    </source>
</evidence>
<comment type="similarity">
    <text evidence="2">Belongs to the methyltransferase superfamily. METL family.</text>
</comment>
<comment type="catalytic activity">
    <reaction evidence="8">
        <text>cytidine(32) in tRNA(Arg)(CCU) + S-adenosyl-L-methionine = N(3)-methylcytidine(32) in tRNA(Arg)(CCU) + S-adenosyl-L-homocysteine + H(+)</text>
        <dbReference type="Rhea" id="RHEA:60912"/>
        <dbReference type="Rhea" id="RHEA-COMP:15710"/>
        <dbReference type="Rhea" id="RHEA-COMP:15712"/>
        <dbReference type="ChEBI" id="CHEBI:15378"/>
        <dbReference type="ChEBI" id="CHEBI:57856"/>
        <dbReference type="ChEBI" id="CHEBI:59789"/>
        <dbReference type="ChEBI" id="CHEBI:74894"/>
        <dbReference type="ChEBI" id="CHEBI:82748"/>
    </reaction>
    <physiologicalReaction direction="left-to-right" evidence="8">
        <dbReference type="Rhea" id="RHEA:60913"/>
    </physiologicalReaction>
</comment>
<dbReference type="Gene3D" id="3.30.420.10">
    <property type="entry name" value="Ribonuclease H-like superfamily/Ribonuclease H"/>
    <property type="match status" value="1"/>
</dbReference>
<keyword evidence="7" id="KW-0819">tRNA processing</keyword>
<accession>A0ABN9L7Z6</accession>
<comment type="subcellular location">
    <subcellularLocation>
        <location evidence="1">Cytoplasm</location>
    </subcellularLocation>
</comment>
<evidence type="ECO:0000259" key="11">
    <source>
        <dbReference type="Pfam" id="PF08242"/>
    </source>
</evidence>
<dbReference type="SUPFAM" id="SSF53335">
    <property type="entry name" value="S-adenosyl-L-methionine-dependent methyltransferases"/>
    <property type="match status" value="1"/>
</dbReference>
<dbReference type="PANTHER" id="PTHR22809">
    <property type="entry name" value="METHYLTRANSFERASE-RELATED"/>
    <property type="match status" value="1"/>
</dbReference>
<evidence type="ECO:0000256" key="8">
    <source>
        <dbReference type="ARBA" id="ARBA00048054"/>
    </source>
</evidence>
<organism evidence="12 13">
    <name type="scientific">Ranitomeya imitator</name>
    <name type="common">mimic poison frog</name>
    <dbReference type="NCBI Taxonomy" id="111125"/>
    <lineage>
        <taxon>Eukaryota</taxon>
        <taxon>Metazoa</taxon>
        <taxon>Chordata</taxon>
        <taxon>Craniata</taxon>
        <taxon>Vertebrata</taxon>
        <taxon>Euteleostomi</taxon>
        <taxon>Amphibia</taxon>
        <taxon>Batrachia</taxon>
        <taxon>Anura</taxon>
        <taxon>Neobatrachia</taxon>
        <taxon>Hyloidea</taxon>
        <taxon>Dendrobatidae</taxon>
        <taxon>Dendrobatinae</taxon>
        <taxon>Ranitomeya</taxon>
    </lineage>
</organism>
<dbReference type="InterPro" id="IPR029063">
    <property type="entry name" value="SAM-dependent_MTases_sf"/>
</dbReference>
<gene>
    <name evidence="12" type="ORF">RIMI_LOCUS6385032</name>
</gene>
<feature type="region of interest" description="Disordered" evidence="10">
    <location>
        <begin position="596"/>
        <end position="629"/>
    </location>
</feature>
<evidence type="ECO:0000256" key="5">
    <source>
        <dbReference type="ARBA" id="ARBA00022679"/>
    </source>
</evidence>
<dbReference type="EMBL" id="CAUEEQ010011438">
    <property type="protein sequence ID" value="CAJ0935635.1"/>
    <property type="molecule type" value="Genomic_DNA"/>
</dbReference>
<dbReference type="PANTHER" id="PTHR22809:SF4">
    <property type="entry name" value="TRNA N(3)-METHYLCYTIDINE METHYLTRANSFERASE METTL2A-RELATED"/>
    <property type="match status" value="1"/>
</dbReference>
<keyword evidence="4" id="KW-0489">Methyltransferase</keyword>
<sequence>MVDLHKAGMGYRTTGKQLGEKFANYHLDDLEEALEKVMLSDETKIEVFSINSTRCVWRKDEYNPKNTIPTLKHERPLLQPGCWMESDEELVSSEFPIARIKEAGQPVIVIIHHFSYACVPFEDTLQAPAKKEKKRLGSLTLQSRTHPAEPTPFVHSRDPALCVSSFRIYTSVLPKLLFRFSTSPASAERRQLRGEAPAIGLCIKGSCSARSHVCVSDTSTSGGGVFLHVIGLHFPGPDSCLQLIGPSLERSSSPQQQLPLPVPAWTGKGRSSVIGIWQSERLQSGVPAQCLWSEEQEAAAHKKVLENSSQPLPPEQQEEYENKASDYWDDFYTVHENRFFKDRQWLFTEFPELSSSYKSPSAMDGEQVVGRAHEKEDHPGSSATYRILEVGCGVGNTVFPILQTNNDPGLFVYCCDFSTAAVEIVKGNPNYDPSRCFAFVHDLSDESASYPIPDESLDAIVLIFVLSAILPSKMQDAITRLSKLLKPGGCILLRDYGRYDMAQLRFKKGRCLSENFYVRGDGTRVYFFTQDELGNLFTTAGLEKVQNTVDRRLQVNRGKQLTMYRVWIQCKYRKPNTEHAKGSGMADRLKKYAKEEPSDFGRTLRNNPSQAQRKGRPSDSNEEGEQEELTLKQASDQLMQAISLTRSSLTEKIQECTLRWAV</sequence>
<dbReference type="Proteomes" id="UP001176940">
    <property type="component" value="Unassembled WGS sequence"/>
</dbReference>
<reference evidence="12" key="1">
    <citation type="submission" date="2023-07" db="EMBL/GenBank/DDBJ databases">
        <authorList>
            <person name="Stuckert A."/>
        </authorList>
    </citation>
    <scope>NUCLEOTIDE SEQUENCE</scope>
</reference>
<dbReference type="Pfam" id="PF08242">
    <property type="entry name" value="Methyltransf_12"/>
    <property type="match status" value="1"/>
</dbReference>
<evidence type="ECO:0000313" key="12">
    <source>
        <dbReference type="EMBL" id="CAJ0935635.1"/>
    </source>
</evidence>
<evidence type="ECO:0000256" key="7">
    <source>
        <dbReference type="ARBA" id="ARBA00022694"/>
    </source>
</evidence>
<evidence type="ECO:0000256" key="3">
    <source>
        <dbReference type="ARBA" id="ARBA00022490"/>
    </source>
</evidence>
<dbReference type="CDD" id="cd02440">
    <property type="entry name" value="AdoMet_MTases"/>
    <property type="match status" value="1"/>
</dbReference>
<dbReference type="Gene3D" id="3.40.50.150">
    <property type="entry name" value="Vaccinia Virus protein VP39"/>
    <property type="match status" value="1"/>
</dbReference>
<dbReference type="InterPro" id="IPR026113">
    <property type="entry name" value="METTL2/6/8-like"/>
</dbReference>
<evidence type="ECO:0000256" key="6">
    <source>
        <dbReference type="ARBA" id="ARBA00022691"/>
    </source>
</evidence>
<dbReference type="InterPro" id="IPR013217">
    <property type="entry name" value="Methyltransf_12"/>
</dbReference>
<feature type="domain" description="Methyltransferase type 12" evidence="11">
    <location>
        <begin position="388"/>
        <end position="491"/>
    </location>
</feature>
<keyword evidence="6" id="KW-0949">S-adenosyl-L-methionine</keyword>
<evidence type="ECO:0000256" key="1">
    <source>
        <dbReference type="ARBA" id="ARBA00004496"/>
    </source>
</evidence>
<dbReference type="InterPro" id="IPR036397">
    <property type="entry name" value="RNaseH_sf"/>
</dbReference>
<keyword evidence="13" id="KW-1185">Reference proteome</keyword>